<name>A0A4U0SG97_9ACTN</name>
<feature type="region of interest" description="Disordered" evidence="1">
    <location>
        <begin position="149"/>
        <end position="174"/>
    </location>
</feature>
<accession>A0A4U0SG97</accession>
<dbReference type="Proteomes" id="UP000305778">
    <property type="component" value="Unassembled WGS sequence"/>
</dbReference>
<keyword evidence="2" id="KW-1133">Transmembrane helix</keyword>
<organism evidence="3 4">
    <name type="scientific">Actinacidiphila oryziradicis</name>
    <dbReference type="NCBI Taxonomy" id="2571141"/>
    <lineage>
        <taxon>Bacteria</taxon>
        <taxon>Bacillati</taxon>
        <taxon>Actinomycetota</taxon>
        <taxon>Actinomycetes</taxon>
        <taxon>Kitasatosporales</taxon>
        <taxon>Streptomycetaceae</taxon>
        <taxon>Actinacidiphila</taxon>
    </lineage>
</organism>
<dbReference type="Pfam" id="PF10935">
    <property type="entry name" value="DUF2637"/>
    <property type="match status" value="1"/>
</dbReference>
<evidence type="ECO:0000256" key="1">
    <source>
        <dbReference type="SAM" id="MobiDB-lite"/>
    </source>
</evidence>
<gene>
    <name evidence="3" type="ORF">FCI23_27705</name>
</gene>
<comment type="caution">
    <text evidence="3">The sequence shown here is derived from an EMBL/GenBank/DDBJ whole genome shotgun (WGS) entry which is preliminary data.</text>
</comment>
<feature type="transmembrane region" description="Helical" evidence="2">
    <location>
        <begin position="20"/>
        <end position="38"/>
    </location>
</feature>
<dbReference type="RefSeq" id="WP_136726667.1">
    <property type="nucleotide sequence ID" value="NZ_SUMC01000030.1"/>
</dbReference>
<protein>
    <submittedName>
        <fullName evidence="3">DUF2637 domain-containing protein</fullName>
    </submittedName>
</protein>
<feature type="transmembrane region" description="Helical" evidence="2">
    <location>
        <begin position="50"/>
        <end position="71"/>
    </location>
</feature>
<feature type="region of interest" description="Disordered" evidence="1">
    <location>
        <begin position="188"/>
        <end position="211"/>
    </location>
</feature>
<sequence length="298" mass="31543">MPTTAPPSATPVGRVTRWDRAAIIALGVAGFALSYDALRQTADAIHVRESLTFVYPLIIDGFIAYGVRALLVLHDAPWSARAYVWALFSISTAASVWANVLHAVRLNEQTPASTSLRLGDTAVGTLAMLAPLALAGAVHLGILITRHTDSRPSSTASRPTATDHFPSADTVEPPTQIATHGEAEPRLSAANTSHANNEPIPFPEQAAATGAPANGIRPVTAVRAKPTGRPPGATMDQLLAVARPAVADRGLTRAVVEQAVRAAHLPMAAYRFTQLMNHLRDEQTGQRPDDTRAHPAVD</sequence>
<dbReference type="OrthoDB" id="4059373at2"/>
<reference evidence="3 4" key="1">
    <citation type="submission" date="2019-04" db="EMBL/GenBank/DDBJ databases">
        <title>Streptomyces oryziradicis sp. nov., a novel actinomycete isolated from rhizosphere soil of rice (Oryza sativa L.).</title>
        <authorList>
            <person name="Li C."/>
        </authorList>
    </citation>
    <scope>NUCLEOTIDE SEQUENCE [LARGE SCALE GENOMIC DNA]</scope>
    <source>
        <strain evidence="3 4">NEAU-C40</strain>
    </source>
</reference>
<dbReference type="EMBL" id="SUMC01000030">
    <property type="protein sequence ID" value="TKA08496.1"/>
    <property type="molecule type" value="Genomic_DNA"/>
</dbReference>
<feature type="transmembrane region" description="Helical" evidence="2">
    <location>
        <begin position="83"/>
        <end position="101"/>
    </location>
</feature>
<keyword evidence="4" id="KW-1185">Reference proteome</keyword>
<dbReference type="InterPro" id="IPR021235">
    <property type="entry name" value="DUF2637"/>
</dbReference>
<keyword evidence="2" id="KW-0472">Membrane</keyword>
<evidence type="ECO:0000313" key="3">
    <source>
        <dbReference type="EMBL" id="TKA08496.1"/>
    </source>
</evidence>
<dbReference type="AlphaFoldDB" id="A0A4U0SG97"/>
<evidence type="ECO:0000256" key="2">
    <source>
        <dbReference type="SAM" id="Phobius"/>
    </source>
</evidence>
<feature type="transmembrane region" description="Helical" evidence="2">
    <location>
        <begin position="122"/>
        <end position="144"/>
    </location>
</feature>
<feature type="compositionally biased region" description="Polar residues" evidence="1">
    <location>
        <begin position="151"/>
        <end position="160"/>
    </location>
</feature>
<evidence type="ECO:0000313" key="4">
    <source>
        <dbReference type="Proteomes" id="UP000305778"/>
    </source>
</evidence>
<keyword evidence="2" id="KW-0812">Transmembrane</keyword>
<proteinExistence type="predicted"/>